<evidence type="ECO:0008006" key="2">
    <source>
        <dbReference type="Google" id="ProtNLM"/>
    </source>
</evidence>
<reference evidence="1" key="1">
    <citation type="submission" date="2019-02" db="EMBL/GenBank/DDBJ databases">
        <authorList>
            <person name="Gruber-Vodicka R. H."/>
            <person name="Seah K. B. B."/>
        </authorList>
    </citation>
    <scope>NUCLEOTIDE SEQUENCE</scope>
    <source>
        <strain evidence="1">BECK_BZ106</strain>
    </source>
</reference>
<gene>
    <name evidence="1" type="ORF">BECKFW1821B_GA0114236_11552</name>
</gene>
<evidence type="ECO:0000313" key="1">
    <source>
        <dbReference type="EMBL" id="VFJ68890.1"/>
    </source>
</evidence>
<name>A0A450TME7_9GAMM</name>
<protein>
    <recommendedName>
        <fullName evidence="2">DUF3987 domain-containing protein</fullName>
    </recommendedName>
</protein>
<organism evidence="1">
    <name type="scientific">Candidatus Kentrum sp. FW</name>
    <dbReference type="NCBI Taxonomy" id="2126338"/>
    <lineage>
        <taxon>Bacteria</taxon>
        <taxon>Pseudomonadati</taxon>
        <taxon>Pseudomonadota</taxon>
        <taxon>Gammaproteobacteria</taxon>
        <taxon>Candidatus Kentrum</taxon>
    </lineage>
</organism>
<accession>A0A450TME7</accession>
<dbReference type="AlphaFoldDB" id="A0A450TME7"/>
<sequence>MKEMFEHGPETISLEAMESATCLAAWYLNEARRFFGELALPTELADAAKLNDWLIRYCREKQVDFIAKNHIRQYGPDLPRKTENLDAAIKELAQLDRLRVRKEGKSQIVDLNPALLETAS</sequence>
<proteinExistence type="predicted"/>
<dbReference type="EMBL" id="CAADFD010000155">
    <property type="protein sequence ID" value="VFJ68890.1"/>
    <property type="molecule type" value="Genomic_DNA"/>
</dbReference>